<reference evidence="7" key="1">
    <citation type="submission" date="2025-08" db="UniProtKB">
        <authorList>
            <consortium name="RefSeq"/>
        </authorList>
    </citation>
    <scope>IDENTIFICATION</scope>
    <source>
        <tissue evidence="7">Testes</tissue>
    </source>
</reference>
<protein>
    <submittedName>
        <fullName evidence="7">Uncharacterized protein B0416.5-like</fullName>
    </submittedName>
</protein>
<dbReference type="PANTHER" id="PTHR10924:SF6">
    <property type="entry name" value="SOLUTE CARRIER FAMILY 49 MEMBER A3"/>
    <property type="match status" value="1"/>
</dbReference>
<dbReference type="SUPFAM" id="SSF103473">
    <property type="entry name" value="MFS general substrate transporter"/>
    <property type="match status" value="1"/>
</dbReference>
<dbReference type="Proteomes" id="UP000694865">
    <property type="component" value="Unplaced"/>
</dbReference>
<comment type="subcellular location">
    <subcellularLocation>
        <location evidence="1">Membrane</location>
        <topology evidence="1">Multi-pass membrane protein</topology>
    </subcellularLocation>
</comment>
<keyword evidence="4 5" id="KW-0472">Membrane</keyword>
<keyword evidence="6" id="KW-1185">Reference proteome</keyword>
<dbReference type="InterPro" id="IPR036259">
    <property type="entry name" value="MFS_trans_sf"/>
</dbReference>
<name>A0ABM0LUI5_SACKO</name>
<feature type="transmembrane region" description="Helical" evidence="5">
    <location>
        <begin position="57"/>
        <end position="81"/>
    </location>
</feature>
<keyword evidence="3 5" id="KW-1133">Transmembrane helix</keyword>
<dbReference type="RefSeq" id="XP_006811426.1">
    <property type="nucleotide sequence ID" value="XM_006811363.1"/>
</dbReference>
<evidence type="ECO:0000313" key="6">
    <source>
        <dbReference type="Proteomes" id="UP000694865"/>
    </source>
</evidence>
<proteinExistence type="predicted"/>
<dbReference type="InterPro" id="IPR049680">
    <property type="entry name" value="FLVCR1-2_SLC49-like"/>
</dbReference>
<feature type="transmembrane region" description="Helical" evidence="5">
    <location>
        <begin position="93"/>
        <end position="111"/>
    </location>
</feature>
<feature type="non-terminal residue" evidence="7">
    <location>
        <position position="1"/>
    </location>
</feature>
<feature type="transmembrane region" description="Helical" evidence="5">
    <location>
        <begin position="33"/>
        <end position="51"/>
    </location>
</feature>
<dbReference type="PANTHER" id="PTHR10924">
    <property type="entry name" value="MAJOR FACILITATOR SUPERFAMILY PROTEIN-RELATED"/>
    <property type="match status" value="1"/>
</dbReference>
<evidence type="ECO:0000256" key="2">
    <source>
        <dbReference type="ARBA" id="ARBA00022692"/>
    </source>
</evidence>
<evidence type="ECO:0000313" key="7">
    <source>
        <dbReference type="RefSeq" id="XP_006811426.1"/>
    </source>
</evidence>
<sequence>IVLGVQNAVGIVGGVAASIFTDRTRLFEETAKVTLALSSVFTSLMMVTSCIPHQEVLIVIFFMCQGIVSSASYPVTVELMIETSYPVAEATSLGLSLIVMHVQAIIFTFVLESLSRPMTEYERIHQKCISAHHNPSYNNTQPKDMTVAMLFYAGLSALQAIGIIIFFKSENRRIKKEKIEKIIVNNQCSMNEDKPLNI</sequence>
<accession>A0ABM0LUI5</accession>
<evidence type="ECO:0000256" key="5">
    <source>
        <dbReference type="SAM" id="Phobius"/>
    </source>
</evidence>
<feature type="transmembrane region" description="Helical" evidence="5">
    <location>
        <begin position="145"/>
        <end position="167"/>
    </location>
</feature>
<gene>
    <name evidence="7" type="primary">LOC102809428</name>
</gene>
<organism evidence="6 7">
    <name type="scientific">Saccoglossus kowalevskii</name>
    <name type="common">Acorn worm</name>
    <dbReference type="NCBI Taxonomy" id="10224"/>
    <lineage>
        <taxon>Eukaryota</taxon>
        <taxon>Metazoa</taxon>
        <taxon>Hemichordata</taxon>
        <taxon>Enteropneusta</taxon>
        <taxon>Harrimaniidae</taxon>
        <taxon>Saccoglossus</taxon>
    </lineage>
</organism>
<evidence type="ECO:0000256" key="1">
    <source>
        <dbReference type="ARBA" id="ARBA00004141"/>
    </source>
</evidence>
<evidence type="ECO:0000256" key="4">
    <source>
        <dbReference type="ARBA" id="ARBA00023136"/>
    </source>
</evidence>
<dbReference type="Gene3D" id="1.20.1250.20">
    <property type="entry name" value="MFS general substrate transporter like domains"/>
    <property type="match status" value="1"/>
</dbReference>
<dbReference type="GeneID" id="102809428"/>
<keyword evidence="2 5" id="KW-0812">Transmembrane</keyword>
<evidence type="ECO:0000256" key="3">
    <source>
        <dbReference type="ARBA" id="ARBA00022989"/>
    </source>
</evidence>